<dbReference type="Gene3D" id="1.25.40.390">
    <property type="match status" value="1"/>
</dbReference>
<keyword evidence="2" id="KW-1185">Reference proteome</keyword>
<dbReference type="Proteomes" id="UP000315971">
    <property type="component" value="Unassembled WGS sequence"/>
</dbReference>
<proteinExistence type="predicted"/>
<protein>
    <submittedName>
        <fullName evidence="1">Susd and RagB outer membrane lipoprotein</fullName>
    </submittedName>
</protein>
<name>A0A521AAH0_9SPHI</name>
<dbReference type="Pfam" id="PF12771">
    <property type="entry name" value="SusD-like_2"/>
    <property type="match status" value="1"/>
</dbReference>
<dbReference type="OrthoDB" id="9766256at2"/>
<keyword evidence="1" id="KW-0449">Lipoprotein</keyword>
<sequence length="571" mass="65248">MKNKYIILSIMSVALTFVSCKDQLEEKFEKPNALTDASIEELFTGTLQTWGLYQPVYGDEYHNLRNMNRLLGLGYFVGAYSGGLNTAPEGEYAMYTGWSGGTLRNTLYNRVYVDSYKNIPVINLKLGALNGDDKANYSLYVNCINITRAFMFQRVTDVYNSIPYFEAGGAYNGKFWPKYDSQKDIYYDMLDQLKTISTQLHGYTLNGSLAHRNFPVYDILNEGNVLKWEKFCNSLRLRMAIRLSVVDPAKAKEVIKDLITSNAPMVTEAADFVGMATKDKARIFEVFWFRSFNEVFYNQYAPYFLVNKVFGYANGTATPTDQVDPRLYVLFQPNKYGKYIGLKPWGPDQTAQIAAEFPTEPDKSTVVNWDYDENTDPYFSMYNKMTFYNFDNKFPVFTPSETHLLLAEAAIRFPDATGGIDPSQEYKKAISQSIDWMYSVNNSNPYSASSTPAIPGNLMAGSQYAKPSQSVIDAFLTKKTAYFNGLSNSDKIKEVFYQKFAHLNILGQYEIWAEARRLYKDNGQLLPISSKIKWIERFMYPEAEPSVNQKAFDAVKGQNDYLTPVWWTGRQ</sequence>
<organism evidence="1 2">
    <name type="scientific">Solitalea koreensis</name>
    <dbReference type="NCBI Taxonomy" id="543615"/>
    <lineage>
        <taxon>Bacteria</taxon>
        <taxon>Pseudomonadati</taxon>
        <taxon>Bacteroidota</taxon>
        <taxon>Sphingobacteriia</taxon>
        <taxon>Sphingobacteriales</taxon>
        <taxon>Sphingobacteriaceae</taxon>
        <taxon>Solitalea</taxon>
    </lineage>
</organism>
<dbReference type="AlphaFoldDB" id="A0A521AAH0"/>
<dbReference type="InterPro" id="IPR041662">
    <property type="entry name" value="SusD-like_2"/>
</dbReference>
<gene>
    <name evidence="1" type="ORF">SAMN06265350_1018</name>
</gene>
<dbReference type="RefSeq" id="WP_142600413.1">
    <property type="nucleotide sequence ID" value="NZ_FXSZ01000001.1"/>
</dbReference>
<dbReference type="SUPFAM" id="SSF48452">
    <property type="entry name" value="TPR-like"/>
    <property type="match status" value="1"/>
</dbReference>
<evidence type="ECO:0000313" key="2">
    <source>
        <dbReference type="Proteomes" id="UP000315971"/>
    </source>
</evidence>
<reference evidence="1 2" key="1">
    <citation type="submission" date="2017-05" db="EMBL/GenBank/DDBJ databases">
        <authorList>
            <person name="Varghese N."/>
            <person name="Submissions S."/>
        </authorList>
    </citation>
    <scope>NUCLEOTIDE SEQUENCE [LARGE SCALE GENOMIC DNA]</scope>
    <source>
        <strain evidence="1 2">DSM 21342</strain>
    </source>
</reference>
<dbReference type="EMBL" id="FXSZ01000001">
    <property type="protein sequence ID" value="SMO31805.1"/>
    <property type="molecule type" value="Genomic_DNA"/>
</dbReference>
<accession>A0A521AAH0</accession>
<dbReference type="InterPro" id="IPR011990">
    <property type="entry name" value="TPR-like_helical_dom_sf"/>
</dbReference>
<evidence type="ECO:0000313" key="1">
    <source>
        <dbReference type="EMBL" id="SMO31805.1"/>
    </source>
</evidence>
<dbReference type="PROSITE" id="PS51257">
    <property type="entry name" value="PROKAR_LIPOPROTEIN"/>
    <property type="match status" value="1"/>
</dbReference>